<dbReference type="InterPro" id="IPR026444">
    <property type="entry name" value="Secre_tail"/>
</dbReference>
<evidence type="ECO:0000256" key="2">
    <source>
        <dbReference type="ARBA" id="ARBA00022670"/>
    </source>
</evidence>
<dbReference type="NCBIfam" id="TIGR04183">
    <property type="entry name" value="Por_Secre_tail"/>
    <property type="match status" value="1"/>
</dbReference>
<feature type="domain" description="Peptidase S8/S53" evidence="7">
    <location>
        <begin position="144"/>
        <end position="348"/>
    </location>
</feature>
<sequence length="793" mass="86375">MRKILLTILLFGMVGAVFGQSKLDLQSQMELQRLRNTSIPTYNARTRSFERPKVAQQNTLAMVELMGGCTREDLEAQGVEVLRVRGNIAIVALPVSDVERISTLTCVYRMELPRRLFQKMDVVRAEIGVDKIHKGIELPQAYTGKGVVTGIVDGGIDPNHINFLKPDGSTRFGYISKIIAAPNEKKGYHYYNYYPRAVLDTLSNRDDTYSIEDDFTTDSPTNFHGTHTTGIMAGGYKGNITYAKTNNDTTSYLVEAPNPFYGCATESELVASCGDLRDMYIAFGVDDIVQYALLSGKKPKPCVINLSLGSNIGVHDSTSVMNKFLAKEGEHAIICIAAGNEADKAVALKKNFEHANEMVKTFITPMVPDTLKMGKKAYINFRNGQIAAYSNDSTAFDFQIVVTNTKRGNHAVVRIPVIGNSDGKAITYASGGDDYAIPGAIINPTFAKAFDGYVTAASAIDPETGRYYAMAEIMTSDNPTTNKDGNYKLSLEIKSKKDGQNVEVYGDARYVYFDSNKQSGFVNGTRNGSISDMACAANVISVGSYNVRNHWSSLDGYVYGYNKRGENDDFPPGEASRFSSFGTLADGRNLPLVCAPGASVISSVNTYAVNNPELGYTDAGLQGKLKKGDKTYYWHQSLGTSMATPVVAGAVALWLEANPKLTCKDVARIIKETARRDSFVVNTGDPVQWGAGKFDAYAGLKQVLKEKESTGINGVKVAAEKNIPVITSTGERSFTVFLAGAKQLNVRVYTLSGQLAHTLVTQGDETNINASAWSKGVYLIQVNGSRAQRIIIY</sequence>
<dbReference type="GO" id="GO:0004252">
    <property type="term" value="F:serine-type endopeptidase activity"/>
    <property type="evidence" value="ECO:0007669"/>
    <property type="project" value="UniProtKB-UniRule"/>
</dbReference>
<evidence type="ECO:0000256" key="4">
    <source>
        <dbReference type="ARBA" id="ARBA00022825"/>
    </source>
</evidence>
<evidence type="ECO:0000256" key="3">
    <source>
        <dbReference type="ARBA" id="ARBA00022801"/>
    </source>
</evidence>
<evidence type="ECO:0000256" key="6">
    <source>
        <dbReference type="PROSITE-ProRule" id="PRU01240"/>
    </source>
</evidence>
<comment type="similarity">
    <text evidence="1 6">Belongs to the peptidase S8 family.</text>
</comment>
<evidence type="ECO:0000313" key="9">
    <source>
        <dbReference type="Proteomes" id="UP000757461"/>
    </source>
</evidence>
<feature type="active site" description="Charge relay system" evidence="5 6">
    <location>
        <position position="153"/>
    </location>
</feature>
<dbReference type="InterPro" id="IPR015500">
    <property type="entry name" value="Peptidase_S8_subtilisin-rel"/>
</dbReference>
<keyword evidence="2 6" id="KW-0645">Protease</keyword>
<dbReference type="InterPro" id="IPR050131">
    <property type="entry name" value="Peptidase_S8_subtilisin-like"/>
</dbReference>
<dbReference type="Pfam" id="PF00082">
    <property type="entry name" value="Peptidase_S8"/>
    <property type="match status" value="2"/>
</dbReference>
<dbReference type="Gene3D" id="3.40.50.200">
    <property type="entry name" value="Peptidase S8/S53 domain"/>
    <property type="match status" value="2"/>
</dbReference>
<dbReference type="GO" id="GO:0006508">
    <property type="term" value="P:proteolysis"/>
    <property type="evidence" value="ECO:0007669"/>
    <property type="project" value="UniProtKB-KW"/>
</dbReference>
<evidence type="ECO:0000256" key="1">
    <source>
        <dbReference type="ARBA" id="ARBA00011073"/>
    </source>
</evidence>
<feature type="active site" description="Charge relay system" evidence="5 6">
    <location>
        <position position="641"/>
    </location>
</feature>
<proteinExistence type="inferred from homology"/>
<accession>A0A930HXS5</accession>
<dbReference type="SUPFAM" id="SSF52743">
    <property type="entry name" value="Subtilisin-like"/>
    <property type="match status" value="1"/>
</dbReference>
<evidence type="ECO:0000256" key="5">
    <source>
        <dbReference type="PIRSR" id="PIRSR615500-1"/>
    </source>
</evidence>
<evidence type="ECO:0000313" key="8">
    <source>
        <dbReference type="EMBL" id="MBF1414787.1"/>
    </source>
</evidence>
<dbReference type="InterPro" id="IPR000209">
    <property type="entry name" value="Peptidase_S8/S53_dom"/>
</dbReference>
<dbReference type="PANTHER" id="PTHR43806">
    <property type="entry name" value="PEPTIDASE S8"/>
    <property type="match status" value="1"/>
</dbReference>
<dbReference type="PROSITE" id="PS51892">
    <property type="entry name" value="SUBTILASE"/>
    <property type="match status" value="1"/>
</dbReference>
<dbReference type="PROSITE" id="PS00138">
    <property type="entry name" value="SUBTILASE_SER"/>
    <property type="match status" value="1"/>
</dbReference>
<evidence type="ECO:0000259" key="7">
    <source>
        <dbReference type="Pfam" id="PF00082"/>
    </source>
</evidence>
<dbReference type="PRINTS" id="PR00723">
    <property type="entry name" value="SUBTILISIN"/>
</dbReference>
<dbReference type="EMBL" id="JABZSQ010000056">
    <property type="protein sequence ID" value="MBF1414787.1"/>
    <property type="molecule type" value="Genomic_DNA"/>
</dbReference>
<gene>
    <name evidence="8" type="ORF">HXN33_04305</name>
</gene>
<name>A0A930HXS5_9BACT</name>
<keyword evidence="4 6" id="KW-0720">Serine protease</keyword>
<dbReference type="PANTHER" id="PTHR43806:SF11">
    <property type="entry name" value="CEREVISIN-RELATED"/>
    <property type="match status" value="1"/>
</dbReference>
<organism evidence="8 9">
    <name type="scientific">Prevotella histicola</name>
    <dbReference type="NCBI Taxonomy" id="470565"/>
    <lineage>
        <taxon>Bacteria</taxon>
        <taxon>Pseudomonadati</taxon>
        <taxon>Bacteroidota</taxon>
        <taxon>Bacteroidia</taxon>
        <taxon>Bacteroidales</taxon>
        <taxon>Prevotellaceae</taxon>
        <taxon>Prevotella</taxon>
    </lineage>
</organism>
<comment type="caution">
    <text evidence="8">The sequence shown here is derived from an EMBL/GenBank/DDBJ whole genome shotgun (WGS) entry which is preliminary data.</text>
</comment>
<dbReference type="InterPro" id="IPR023828">
    <property type="entry name" value="Peptidase_S8_Ser-AS"/>
</dbReference>
<feature type="active site" description="Charge relay system" evidence="5 6">
    <location>
        <position position="224"/>
    </location>
</feature>
<dbReference type="InterPro" id="IPR036852">
    <property type="entry name" value="Peptidase_S8/S53_dom_sf"/>
</dbReference>
<feature type="domain" description="Peptidase S8/S53" evidence="7">
    <location>
        <begin position="522"/>
        <end position="675"/>
    </location>
</feature>
<dbReference type="Proteomes" id="UP000757461">
    <property type="component" value="Unassembled WGS sequence"/>
</dbReference>
<protein>
    <submittedName>
        <fullName evidence="8">S8 family peptidase</fullName>
    </submittedName>
</protein>
<dbReference type="Gene3D" id="2.60.120.1290">
    <property type="match status" value="1"/>
</dbReference>
<dbReference type="AlphaFoldDB" id="A0A930HXS5"/>
<keyword evidence="3 6" id="KW-0378">Hydrolase</keyword>
<reference evidence="8" key="1">
    <citation type="submission" date="2020-04" db="EMBL/GenBank/DDBJ databases">
        <title>Deep metagenomics examines the oral microbiome during advanced dental caries in children, revealing novel taxa and co-occurrences with host molecules.</title>
        <authorList>
            <person name="Baker J.L."/>
            <person name="Morton J.T."/>
            <person name="Dinis M."/>
            <person name="Alvarez R."/>
            <person name="Tran N.C."/>
            <person name="Knight R."/>
            <person name="Edlund A."/>
        </authorList>
    </citation>
    <scope>NUCLEOTIDE SEQUENCE</scope>
    <source>
        <strain evidence="8">JCVI_25_bin.9</strain>
    </source>
</reference>